<feature type="non-terminal residue" evidence="1">
    <location>
        <position position="18"/>
    </location>
</feature>
<dbReference type="AlphaFoldDB" id="A0A392RAF1"/>
<evidence type="ECO:0000313" key="2">
    <source>
        <dbReference type="Proteomes" id="UP000265520"/>
    </source>
</evidence>
<organism evidence="1 2">
    <name type="scientific">Trifolium medium</name>
    <dbReference type="NCBI Taxonomy" id="97028"/>
    <lineage>
        <taxon>Eukaryota</taxon>
        <taxon>Viridiplantae</taxon>
        <taxon>Streptophyta</taxon>
        <taxon>Embryophyta</taxon>
        <taxon>Tracheophyta</taxon>
        <taxon>Spermatophyta</taxon>
        <taxon>Magnoliopsida</taxon>
        <taxon>eudicotyledons</taxon>
        <taxon>Gunneridae</taxon>
        <taxon>Pentapetalae</taxon>
        <taxon>rosids</taxon>
        <taxon>fabids</taxon>
        <taxon>Fabales</taxon>
        <taxon>Fabaceae</taxon>
        <taxon>Papilionoideae</taxon>
        <taxon>50 kb inversion clade</taxon>
        <taxon>NPAAA clade</taxon>
        <taxon>Hologalegina</taxon>
        <taxon>IRL clade</taxon>
        <taxon>Trifolieae</taxon>
        <taxon>Trifolium</taxon>
    </lineage>
</organism>
<dbReference type="Proteomes" id="UP000265520">
    <property type="component" value="Unassembled WGS sequence"/>
</dbReference>
<comment type="caution">
    <text evidence="1">The sequence shown here is derived from an EMBL/GenBank/DDBJ whole genome shotgun (WGS) entry which is preliminary data.</text>
</comment>
<reference evidence="1 2" key="1">
    <citation type="journal article" date="2018" name="Front. Plant Sci.">
        <title>Red Clover (Trifolium pratense) and Zigzag Clover (T. medium) - A Picture of Genomic Similarities and Differences.</title>
        <authorList>
            <person name="Dluhosova J."/>
            <person name="Istvanek J."/>
            <person name="Nedelnik J."/>
            <person name="Repkova J."/>
        </authorList>
    </citation>
    <scope>NUCLEOTIDE SEQUENCE [LARGE SCALE GENOMIC DNA]</scope>
    <source>
        <strain evidence="2">cv. 10/8</strain>
        <tissue evidence="1">Leaf</tissue>
    </source>
</reference>
<keyword evidence="2" id="KW-1185">Reference proteome</keyword>
<dbReference type="EMBL" id="LXQA010205308">
    <property type="protein sequence ID" value="MCI33551.1"/>
    <property type="molecule type" value="Genomic_DNA"/>
</dbReference>
<protein>
    <submittedName>
        <fullName evidence="1">Uncharacterized protein</fullName>
    </submittedName>
</protein>
<evidence type="ECO:0000313" key="1">
    <source>
        <dbReference type="EMBL" id="MCI33551.1"/>
    </source>
</evidence>
<name>A0A392RAF1_9FABA</name>
<sequence length="18" mass="2133">MADSSFEIDNPRRHYPTP</sequence>
<proteinExistence type="predicted"/>
<accession>A0A392RAF1</accession>